<dbReference type="Proteomes" id="UP000233375">
    <property type="component" value="Unassembled WGS sequence"/>
</dbReference>
<evidence type="ECO:0000313" key="4">
    <source>
        <dbReference type="Proteomes" id="UP000233375"/>
    </source>
</evidence>
<dbReference type="SUPFAM" id="SSF51735">
    <property type="entry name" value="NAD(P)-binding Rossmann-fold domains"/>
    <property type="match status" value="1"/>
</dbReference>
<name>A0A2N0Z4K2_9BACI</name>
<dbReference type="RefSeq" id="WP_101176357.1">
    <property type="nucleotide sequence ID" value="NZ_PISE01000013.1"/>
</dbReference>
<organism evidence="3 4">
    <name type="scientific">Niallia nealsonii</name>
    <dbReference type="NCBI Taxonomy" id="115979"/>
    <lineage>
        <taxon>Bacteria</taxon>
        <taxon>Bacillati</taxon>
        <taxon>Bacillota</taxon>
        <taxon>Bacilli</taxon>
        <taxon>Bacillales</taxon>
        <taxon>Bacillaceae</taxon>
        <taxon>Niallia</taxon>
    </lineage>
</organism>
<dbReference type="InterPro" id="IPR036291">
    <property type="entry name" value="NAD(P)-bd_dom_sf"/>
</dbReference>
<dbReference type="InterPro" id="IPR001509">
    <property type="entry name" value="Epimerase_deHydtase"/>
</dbReference>
<dbReference type="Gene3D" id="3.40.50.720">
    <property type="entry name" value="NAD(P)-binding Rossmann-like Domain"/>
    <property type="match status" value="1"/>
</dbReference>
<gene>
    <name evidence="3" type="ORF">CWS01_06355</name>
</gene>
<dbReference type="PANTHER" id="PTHR43000">
    <property type="entry name" value="DTDP-D-GLUCOSE 4,6-DEHYDRATASE-RELATED"/>
    <property type="match status" value="1"/>
</dbReference>
<feature type="domain" description="NAD-dependent epimerase/dehydratase" evidence="2">
    <location>
        <begin position="5"/>
        <end position="170"/>
    </location>
</feature>
<dbReference type="OrthoDB" id="9808602at2"/>
<dbReference type="EMBL" id="PISE01000013">
    <property type="protein sequence ID" value="PKG24419.1"/>
    <property type="molecule type" value="Genomic_DNA"/>
</dbReference>
<evidence type="ECO:0000313" key="3">
    <source>
        <dbReference type="EMBL" id="PKG24419.1"/>
    </source>
</evidence>
<comment type="similarity">
    <text evidence="1">Belongs to the NAD(P)-dependent epimerase/dehydratase family.</text>
</comment>
<reference evidence="3 4" key="1">
    <citation type="journal article" date="2003" name="Int. J. Syst. Evol. Microbiol.">
        <title>Bacillus nealsonii sp. nov., isolated from a spacecraft-assembly facility, whose spores are gamma-radiation resistant.</title>
        <authorList>
            <person name="Venkateswaran K."/>
            <person name="Kempf M."/>
            <person name="Chen F."/>
            <person name="Satomi M."/>
            <person name="Nicholson W."/>
            <person name="Kern R."/>
        </authorList>
    </citation>
    <scope>NUCLEOTIDE SEQUENCE [LARGE SCALE GENOMIC DNA]</scope>
    <source>
        <strain evidence="3 4">FO-92</strain>
    </source>
</reference>
<keyword evidence="4" id="KW-1185">Reference proteome</keyword>
<sequence>MVKVLLTGGYSSSIGLEVIHQLLHNNIQVVVVDELKEIDPIFPLSIVPYYQQKIDKSSLLKILVKEQATIIIHLKQEKILDSIKDSFDASENNIAATIDVLEASAAANVKKIIFFSSISVYGESEELLTENSPLQPLQFEGVSKKIEEQYIKNYHALYGLTYTILRFAAIHEPNKKDELTEKECVYIKDGATAIIASLHQGDNEFFNILSTSAMADKIRISTEKAKKLLHWKPSACSFLPDNKIYKD</sequence>
<comment type="caution">
    <text evidence="3">The sequence shown here is derived from an EMBL/GenBank/DDBJ whole genome shotgun (WGS) entry which is preliminary data.</text>
</comment>
<evidence type="ECO:0000259" key="2">
    <source>
        <dbReference type="Pfam" id="PF01370"/>
    </source>
</evidence>
<proteinExistence type="inferred from homology"/>
<dbReference type="AlphaFoldDB" id="A0A2N0Z4K2"/>
<protein>
    <recommendedName>
        <fullName evidence="2">NAD-dependent epimerase/dehydratase domain-containing protein</fullName>
    </recommendedName>
</protein>
<dbReference type="Pfam" id="PF01370">
    <property type="entry name" value="Epimerase"/>
    <property type="match status" value="1"/>
</dbReference>
<accession>A0A2N0Z4K2</accession>
<evidence type="ECO:0000256" key="1">
    <source>
        <dbReference type="ARBA" id="ARBA00007637"/>
    </source>
</evidence>